<feature type="compositionally biased region" description="Acidic residues" evidence="1">
    <location>
        <begin position="39"/>
        <end position="52"/>
    </location>
</feature>
<protein>
    <submittedName>
        <fullName evidence="3">Uncharacterized protein</fullName>
    </submittedName>
</protein>
<reference evidence="3" key="1">
    <citation type="submission" date="2023-06" db="EMBL/GenBank/DDBJ databases">
        <title>Identification of two novel mycobacterium reveal diversities and complexities of Mycobacterium gordonae clade.</title>
        <authorList>
            <person name="Matsumoto Y."/>
            <person name="Nakamura S."/>
            <person name="Motooka D."/>
            <person name="Fukushima K."/>
        </authorList>
    </citation>
    <scope>NUCLEOTIDE SEQUENCE</scope>
    <source>
        <strain evidence="3">TY812</strain>
    </source>
</reference>
<dbReference type="AlphaFoldDB" id="A0AAJ1W511"/>
<dbReference type="EMBL" id="JAUFSA010000001">
    <property type="protein sequence ID" value="MDP7738196.1"/>
    <property type="molecule type" value="Genomic_DNA"/>
</dbReference>
<dbReference type="RefSeq" id="WP_166433882.1">
    <property type="nucleotide sequence ID" value="NZ_JAUFSA010000001.1"/>
</dbReference>
<feature type="region of interest" description="Disordered" evidence="1">
    <location>
        <begin position="29"/>
        <end position="52"/>
    </location>
</feature>
<evidence type="ECO:0000256" key="2">
    <source>
        <dbReference type="SAM" id="Phobius"/>
    </source>
</evidence>
<organism evidence="3 4">
    <name type="scientific">Mycobacterium paragordonae</name>
    <dbReference type="NCBI Taxonomy" id="1389713"/>
    <lineage>
        <taxon>Bacteria</taxon>
        <taxon>Bacillati</taxon>
        <taxon>Actinomycetota</taxon>
        <taxon>Actinomycetes</taxon>
        <taxon>Mycobacteriales</taxon>
        <taxon>Mycobacteriaceae</taxon>
        <taxon>Mycobacterium</taxon>
    </lineage>
</organism>
<evidence type="ECO:0000313" key="4">
    <source>
        <dbReference type="Proteomes" id="UP001229081"/>
    </source>
</evidence>
<comment type="caution">
    <text evidence="3">The sequence shown here is derived from an EMBL/GenBank/DDBJ whole genome shotgun (WGS) entry which is preliminary data.</text>
</comment>
<dbReference type="Proteomes" id="UP001229081">
    <property type="component" value="Unassembled WGS sequence"/>
</dbReference>
<keyword evidence="2" id="KW-0812">Transmembrane</keyword>
<evidence type="ECO:0000256" key="1">
    <source>
        <dbReference type="SAM" id="MobiDB-lite"/>
    </source>
</evidence>
<accession>A0AAJ1W511</accession>
<proteinExistence type="predicted"/>
<name>A0AAJ1W511_9MYCO</name>
<gene>
    <name evidence="3" type="ORF">QXL92_26015</name>
</gene>
<sequence length="52" mass="5684">MTTAIIVVALVLLGLAIVINGLLRLRDWLRTSPPLPTPETDDEDRDENGDAL</sequence>
<keyword evidence="2" id="KW-1133">Transmembrane helix</keyword>
<keyword evidence="2" id="KW-0472">Membrane</keyword>
<feature type="transmembrane region" description="Helical" evidence="2">
    <location>
        <begin position="6"/>
        <end position="23"/>
    </location>
</feature>
<evidence type="ECO:0000313" key="3">
    <source>
        <dbReference type="EMBL" id="MDP7738196.1"/>
    </source>
</evidence>